<evidence type="ECO:0000313" key="1">
    <source>
        <dbReference type="EMBL" id="QKW93728.1"/>
    </source>
</evidence>
<accession>A0A7D4XHC7</accession>
<dbReference type="NCBIfam" id="TIGR02265">
    <property type="entry name" value="Mxa_TIGR02265"/>
    <property type="match status" value="1"/>
</dbReference>
<organism evidence="1">
    <name type="scientific">Vitiosangium cumulatum</name>
    <dbReference type="NCBI Taxonomy" id="1867796"/>
    <lineage>
        <taxon>Bacteria</taxon>
        <taxon>Pseudomonadati</taxon>
        <taxon>Myxococcota</taxon>
        <taxon>Myxococcia</taxon>
        <taxon>Myxococcales</taxon>
        <taxon>Cystobacterineae</taxon>
        <taxon>Archangiaceae</taxon>
        <taxon>Vitiosangium</taxon>
    </lineage>
</organism>
<name>A0A7D4XHC7_9BACT</name>
<evidence type="ECO:0008006" key="2">
    <source>
        <dbReference type="Google" id="ProtNLM"/>
    </source>
</evidence>
<dbReference type="EMBL" id="MT520814">
    <property type="protein sequence ID" value="QKW93728.1"/>
    <property type="molecule type" value="Genomic_DNA"/>
</dbReference>
<proteinExistence type="predicted"/>
<dbReference type="InterPro" id="IPR011751">
    <property type="entry name" value="Mxa_paralog_2265"/>
</dbReference>
<dbReference type="AlphaFoldDB" id="A0A7D4XHC7"/>
<reference evidence="1" key="1">
    <citation type="journal article" date="2020" name="Molecules">
        <title>2-Hydroxysorangiadenosine: Structure and Biosynthesis of a Myxobacterial Sesquiterpene-Nucleoside.</title>
        <authorList>
            <person name="Okoth D.A."/>
            <person name="Hug J.J."/>
            <person name="Garcia R."/>
            <person name="Sproer C."/>
            <person name="Overmann J."/>
            <person name="Muller R."/>
        </authorList>
    </citation>
    <scope>NUCLEOTIDE SEQUENCE</scope>
    <source>
        <strain evidence="1">MCy10943</strain>
    </source>
</reference>
<dbReference type="Pfam" id="PF09536">
    <property type="entry name" value="DUF2378"/>
    <property type="match status" value="1"/>
</dbReference>
<protein>
    <recommendedName>
        <fullName evidence="2">TIGR02265 family protein</fullName>
    </recommendedName>
</protein>
<sequence>MIDSNTTRNVVLAFGSHEELAQRLSLVPSRDTARGFVFTTALNAVRGDAEILKHCIKAAEGGPFIPFFNYPIRSLLRLLYTAAWELSGKYGGFERAMWHLGARSAPDFLQSAVGKMLIALSGTSVKQLVGGIPVAYPTVYDHGSCTVSWTGAKTGQLHLQGNLLPPPFIEGAVFHVLRAVSPSPLLVQVQREAPTENVLTVSWE</sequence>